<evidence type="ECO:0000259" key="24">
    <source>
        <dbReference type="Pfam" id="PF13193"/>
    </source>
</evidence>
<keyword evidence="10 22" id="KW-1133">Transmembrane helix</keyword>
<dbReference type="InterPro" id="IPR042099">
    <property type="entry name" value="ANL_N_sf"/>
</dbReference>
<keyword evidence="6 22" id="KW-0812">Transmembrane</keyword>
<comment type="catalytic activity">
    <reaction evidence="15">
        <text>a very long-chain fatty acid + ATP + CoA = a very long-chain fatty acyl-CoA + AMP + diphosphate</text>
        <dbReference type="Rhea" id="RHEA:54536"/>
        <dbReference type="ChEBI" id="CHEBI:30616"/>
        <dbReference type="ChEBI" id="CHEBI:33019"/>
        <dbReference type="ChEBI" id="CHEBI:57287"/>
        <dbReference type="ChEBI" id="CHEBI:58950"/>
        <dbReference type="ChEBI" id="CHEBI:138261"/>
        <dbReference type="ChEBI" id="CHEBI:456215"/>
    </reaction>
    <physiologicalReaction direction="left-to-right" evidence="15">
        <dbReference type="Rhea" id="RHEA:54537"/>
    </physiologicalReaction>
</comment>
<dbReference type="Gene3D" id="3.30.300.30">
    <property type="match status" value="1"/>
</dbReference>
<dbReference type="GeneID" id="112690120"/>
<evidence type="ECO:0000256" key="18">
    <source>
        <dbReference type="ARBA" id="ARBA00048666"/>
    </source>
</evidence>
<dbReference type="GO" id="GO:0005324">
    <property type="term" value="F:long-chain fatty acid transmembrane transporter activity"/>
    <property type="evidence" value="ECO:0007669"/>
    <property type="project" value="TreeGrafter"/>
</dbReference>
<evidence type="ECO:0000256" key="9">
    <source>
        <dbReference type="ARBA" id="ARBA00022840"/>
    </source>
</evidence>
<evidence type="ECO:0000313" key="25">
    <source>
        <dbReference type="Proteomes" id="UP000694846"/>
    </source>
</evidence>
<dbReference type="GO" id="GO:0044539">
    <property type="term" value="P:long-chain fatty acid import into cell"/>
    <property type="evidence" value="ECO:0007669"/>
    <property type="project" value="TreeGrafter"/>
</dbReference>
<gene>
    <name evidence="26" type="primary">LOC112690120</name>
</gene>
<sequence>MNNKENQHSVSLVLISALTAVAFLLINLKYCILYVIPVLGIGWFMINYWNLLIRVWQTLPRDAILIKNYIIYFIKIRRWNLLGYNTYAKIFQRIVLKQPNKIAFKHEDSSWRYIEVEERSNQIANYFKQQGFKRGDVIALFMESSPEYVCLWFGLSKIGVISALINNNLQAETLVHSIKVSNCTAIIIGKEQINALMNIVNTTVDDKLKVLFASSNVYISNYTNDTTLTNTQLNNATNLNEKLKEVSKNAPVKEISEGKSSDQMLYIYTSGTTGMPKAAIMTQSRAIYMAMGAKQIAGIYEHDIIYTPLPLYHTAGGILGVSSVLLGGATCVIRSKFSASKYWTDCLKYECTVAQYIGEMCRYCLASPPSYADNAHQVRMVIGNGLRPQIWEDFTRRFNIQKVAEFYGATEGNANMINATNKVGAVGFIPFIGEPFYPVTLIRVEPDTNEPIRGANHLCIKCEVGEPGLLVGKIIKTTENSFSGYVEKSASEKKIIRNVFHKGDQAFNSGDVLIRDEHNFFYFKDRTGDTFRWKGENVSTSEVEAAISNIVKLKDCIVYGVEVPNTEGKAGMASIVDEAGDLDFDKLCAGINKQLPAYARPLFLRVIKTPVSLTGTFKMKKNDIQNEGYDLTKVGNDSLYFNEGSKFVPLSQELHEKITNGIIRL</sequence>
<evidence type="ECO:0000256" key="10">
    <source>
        <dbReference type="ARBA" id="ARBA00022989"/>
    </source>
</evidence>
<dbReference type="PANTHER" id="PTHR43107:SF15">
    <property type="entry name" value="FATTY ACID TRANSPORT PROTEIN 3, ISOFORM A"/>
    <property type="match status" value="1"/>
</dbReference>
<dbReference type="InterPro" id="IPR020845">
    <property type="entry name" value="AMP-binding_CS"/>
</dbReference>
<dbReference type="Gene3D" id="3.40.50.12780">
    <property type="entry name" value="N-terminal domain of ligase-like"/>
    <property type="match status" value="1"/>
</dbReference>
<organism evidence="25 26">
    <name type="scientific">Sipha flava</name>
    <name type="common">yellow sugarcane aphid</name>
    <dbReference type="NCBI Taxonomy" id="143950"/>
    <lineage>
        <taxon>Eukaryota</taxon>
        <taxon>Metazoa</taxon>
        <taxon>Ecdysozoa</taxon>
        <taxon>Arthropoda</taxon>
        <taxon>Hexapoda</taxon>
        <taxon>Insecta</taxon>
        <taxon>Pterygota</taxon>
        <taxon>Neoptera</taxon>
        <taxon>Paraneoptera</taxon>
        <taxon>Hemiptera</taxon>
        <taxon>Sternorrhyncha</taxon>
        <taxon>Aphidomorpha</taxon>
        <taxon>Aphidoidea</taxon>
        <taxon>Aphididae</taxon>
        <taxon>Sipha</taxon>
    </lineage>
</organism>
<proteinExistence type="inferred from homology"/>
<keyword evidence="3" id="KW-0813">Transport</keyword>
<dbReference type="EC" id="6.2.1.3" evidence="14"/>
<dbReference type="OrthoDB" id="288590at2759"/>
<dbReference type="GO" id="GO:0005778">
    <property type="term" value="C:peroxisomal membrane"/>
    <property type="evidence" value="ECO:0007669"/>
    <property type="project" value="UniProtKB-SubCell"/>
</dbReference>
<keyword evidence="4" id="KW-1003">Cell membrane</keyword>
<evidence type="ECO:0000256" key="16">
    <source>
        <dbReference type="ARBA" id="ARBA00041297"/>
    </source>
</evidence>
<comment type="catalytic activity">
    <reaction evidence="18">
        <text>tetracosanoate + ATP + CoA = tetracosanoyl-CoA + AMP + diphosphate</text>
        <dbReference type="Rhea" id="RHEA:33639"/>
        <dbReference type="ChEBI" id="CHEBI:30616"/>
        <dbReference type="ChEBI" id="CHEBI:31014"/>
        <dbReference type="ChEBI" id="CHEBI:33019"/>
        <dbReference type="ChEBI" id="CHEBI:57287"/>
        <dbReference type="ChEBI" id="CHEBI:65052"/>
        <dbReference type="ChEBI" id="CHEBI:456215"/>
    </reaction>
    <physiologicalReaction direction="left-to-right" evidence="18">
        <dbReference type="Rhea" id="RHEA:33640"/>
    </physiologicalReaction>
</comment>
<evidence type="ECO:0000256" key="22">
    <source>
        <dbReference type="SAM" id="Phobius"/>
    </source>
</evidence>
<comment type="subcellular location">
    <subcellularLocation>
        <location evidence="1">Cell membrane</location>
        <topology evidence="1">Multi-pass membrane protein</topology>
    </subcellularLocation>
    <subcellularLocation>
        <location evidence="17">Peroxisome membrane</location>
    </subcellularLocation>
</comment>
<dbReference type="GO" id="GO:0005789">
    <property type="term" value="C:endoplasmic reticulum membrane"/>
    <property type="evidence" value="ECO:0007669"/>
    <property type="project" value="TreeGrafter"/>
</dbReference>
<evidence type="ECO:0000256" key="15">
    <source>
        <dbReference type="ARBA" id="ARBA00036527"/>
    </source>
</evidence>
<evidence type="ECO:0000259" key="23">
    <source>
        <dbReference type="Pfam" id="PF00501"/>
    </source>
</evidence>
<evidence type="ECO:0000256" key="20">
    <source>
        <dbReference type="ARBA" id="ARBA00068795"/>
    </source>
</evidence>
<dbReference type="InterPro" id="IPR045851">
    <property type="entry name" value="AMP-bd_C_sf"/>
</dbReference>
<dbReference type="FunFam" id="3.40.50.12780:FF:000019">
    <property type="entry name" value="Long-chain fatty acid transporter"/>
    <property type="match status" value="1"/>
</dbReference>
<dbReference type="InterPro" id="IPR025110">
    <property type="entry name" value="AMP-bd_C"/>
</dbReference>
<keyword evidence="12 22" id="KW-0472">Membrane</keyword>
<reference evidence="26" key="1">
    <citation type="submission" date="2025-08" db="UniProtKB">
        <authorList>
            <consortium name="RefSeq"/>
        </authorList>
    </citation>
    <scope>IDENTIFICATION</scope>
    <source>
        <tissue evidence="26">Whole body</tissue>
    </source>
</reference>
<dbReference type="FunFam" id="3.30.300.30:FF:000002">
    <property type="entry name" value="Long-chain fatty acid transport protein 1"/>
    <property type="match status" value="1"/>
</dbReference>
<dbReference type="GO" id="GO:0004467">
    <property type="term" value="F:long-chain fatty acid-CoA ligase activity"/>
    <property type="evidence" value="ECO:0007669"/>
    <property type="project" value="UniProtKB-EC"/>
</dbReference>
<dbReference type="PROSITE" id="PS00455">
    <property type="entry name" value="AMP_BINDING"/>
    <property type="match status" value="1"/>
</dbReference>
<keyword evidence="8" id="KW-0276">Fatty acid metabolism</keyword>
<accession>A0A8B8GB38</accession>
<dbReference type="SUPFAM" id="SSF56801">
    <property type="entry name" value="Acetyl-CoA synthetase-like"/>
    <property type="match status" value="1"/>
</dbReference>
<feature type="transmembrane region" description="Helical" evidence="22">
    <location>
        <begin position="9"/>
        <end position="26"/>
    </location>
</feature>
<feature type="domain" description="AMP-dependent synthetase/ligase" evidence="23">
    <location>
        <begin position="91"/>
        <end position="453"/>
    </location>
</feature>
<keyword evidence="7" id="KW-0547">Nucleotide-binding</keyword>
<keyword evidence="5" id="KW-0436">Ligase</keyword>
<evidence type="ECO:0000256" key="14">
    <source>
        <dbReference type="ARBA" id="ARBA00026121"/>
    </source>
</evidence>
<evidence type="ECO:0000256" key="21">
    <source>
        <dbReference type="ARBA" id="ARBA00078285"/>
    </source>
</evidence>
<keyword evidence="9" id="KW-0067">ATP-binding</keyword>
<dbReference type="RefSeq" id="XP_025419831.1">
    <property type="nucleotide sequence ID" value="XM_025564046.1"/>
</dbReference>
<keyword evidence="13" id="KW-0576">Peroxisome</keyword>
<dbReference type="PANTHER" id="PTHR43107">
    <property type="entry name" value="LONG-CHAIN FATTY ACID TRANSPORT PROTEIN"/>
    <property type="match status" value="1"/>
</dbReference>
<comment type="function">
    <text evidence="19">Acyl-CoA synthetase required for both the import of long chain fatty acids (LCFAs) (C14-C18) and the activation very long chain fatty acids (VLCFAs) (C20-C26) by esterification of the fatty acids into metabolically active CoA-thioesters for subsequent degradation or incorporation into phospholipids. The transport and fatty acyl-CoA synthetase activities are genetically separable and are thus independent activities. Esterifies VLCFAs in the peroxisome matrix. The VLCFAs are actively transported into peroxisomes by a PXA1-PXA2 heterodimeric transporter in the peroxisomal membrane.</text>
</comment>
<dbReference type="AlphaFoldDB" id="A0A8B8GB38"/>
<evidence type="ECO:0000256" key="7">
    <source>
        <dbReference type="ARBA" id="ARBA00022741"/>
    </source>
</evidence>
<dbReference type="InterPro" id="IPR000873">
    <property type="entry name" value="AMP-dep_synth/lig_dom"/>
</dbReference>
<name>A0A8B8GB38_9HEMI</name>
<dbReference type="Proteomes" id="UP000694846">
    <property type="component" value="Unplaced"/>
</dbReference>
<evidence type="ECO:0000256" key="5">
    <source>
        <dbReference type="ARBA" id="ARBA00022598"/>
    </source>
</evidence>
<dbReference type="NCBIfam" id="NF006134">
    <property type="entry name" value="PRK08279.1"/>
    <property type="match status" value="1"/>
</dbReference>
<evidence type="ECO:0000313" key="26">
    <source>
        <dbReference type="RefSeq" id="XP_025419831.1"/>
    </source>
</evidence>
<evidence type="ECO:0000256" key="12">
    <source>
        <dbReference type="ARBA" id="ARBA00023136"/>
    </source>
</evidence>
<evidence type="ECO:0000256" key="11">
    <source>
        <dbReference type="ARBA" id="ARBA00023055"/>
    </source>
</evidence>
<keyword evidence="11" id="KW-0445">Lipid transport</keyword>
<evidence type="ECO:0000256" key="2">
    <source>
        <dbReference type="ARBA" id="ARBA00006432"/>
    </source>
</evidence>
<evidence type="ECO:0000256" key="13">
    <source>
        <dbReference type="ARBA" id="ARBA00023140"/>
    </source>
</evidence>
<evidence type="ECO:0000256" key="8">
    <source>
        <dbReference type="ARBA" id="ARBA00022832"/>
    </source>
</evidence>
<evidence type="ECO:0000256" key="1">
    <source>
        <dbReference type="ARBA" id="ARBA00004651"/>
    </source>
</evidence>
<evidence type="ECO:0000256" key="6">
    <source>
        <dbReference type="ARBA" id="ARBA00022692"/>
    </source>
</evidence>
<comment type="similarity">
    <text evidence="2">Belongs to the ATP-dependent AMP-binding enzyme family.</text>
</comment>
<evidence type="ECO:0000256" key="19">
    <source>
        <dbReference type="ARBA" id="ARBA00060276"/>
    </source>
</evidence>
<keyword evidence="25" id="KW-1185">Reference proteome</keyword>
<dbReference type="Pfam" id="PF13193">
    <property type="entry name" value="AMP-binding_C"/>
    <property type="match status" value="1"/>
</dbReference>
<evidence type="ECO:0000256" key="4">
    <source>
        <dbReference type="ARBA" id="ARBA00022475"/>
    </source>
</evidence>
<dbReference type="Pfam" id="PF00501">
    <property type="entry name" value="AMP-binding"/>
    <property type="match status" value="1"/>
</dbReference>
<keyword evidence="8" id="KW-0443">Lipid metabolism</keyword>
<evidence type="ECO:0000256" key="17">
    <source>
        <dbReference type="ARBA" id="ARBA00046271"/>
    </source>
</evidence>
<feature type="transmembrane region" description="Helical" evidence="22">
    <location>
        <begin position="32"/>
        <end position="51"/>
    </location>
</feature>
<dbReference type="GO" id="GO:0005886">
    <property type="term" value="C:plasma membrane"/>
    <property type="evidence" value="ECO:0007669"/>
    <property type="project" value="UniProtKB-SubCell"/>
</dbReference>
<dbReference type="GO" id="GO:0005524">
    <property type="term" value="F:ATP binding"/>
    <property type="evidence" value="ECO:0007669"/>
    <property type="project" value="UniProtKB-KW"/>
</dbReference>
<protein>
    <recommendedName>
        <fullName evidence="20">Very long-chain fatty acid transport protein</fullName>
        <ecNumber evidence="14">6.2.1.3</ecNumber>
    </recommendedName>
    <alternativeName>
        <fullName evidence="16">Long-chain-fatty-acid--CoA ligase</fullName>
    </alternativeName>
    <alternativeName>
        <fullName evidence="21">Very-long-chain acyl-CoA synthetase</fullName>
    </alternativeName>
</protein>
<feature type="domain" description="AMP-binding enzyme C-terminal" evidence="24">
    <location>
        <begin position="542"/>
        <end position="618"/>
    </location>
</feature>
<evidence type="ECO:0000256" key="3">
    <source>
        <dbReference type="ARBA" id="ARBA00022448"/>
    </source>
</evidence>